<evidence type="ECO:0000313" key="1">
    <source>
        <dbReference type="EMBL" id="KAJ1678158.1"/>
    </source>
</evidence>
<comment type="caution">
    <text evidence="1">The sequence shown here is derived from an EMBL/GenBank/DDBJ whole genome shotgun (WGS) entry which is preliminary data.</text>
</comment>
<dbReference type="EMBL" id="JAMZIH010001478">
    <property type="protein sequence ID" value="KAJ1678158.1"/>
    <property type="molecule type" value="Genomic_DNA"/>
</dbReference>
<organism evidence="1 2">
    <name type="scientific">Spiromyces aspiralis</name>
    <dbReference type="NCBI Taxonomy" id="68401"/>
    <lineage>
        <taxon>Eukaryota</taxon>
        <taxon>Fungi</taxon>
        <taxon>Fungi incertae sedis</taxon>
        <taxon>Zoopagomycota</taxon>
        <taxon>Kickxellomycotina</taxon>
        <taxon>Kickxellomycetes</taxon>
        <taxon>Kickxellales</taxon>
        <taxon>Kickxellaceae</taxon>
        <taxon>Spiromyces</taxon>
    </lineage>
</organism>
<proteinExistence type="predicted"/>
<protein>
    <submittedName>
        <fullName evidence="1">Replication factor A protein 1</fullName>
    </submittedName>
</protein>
<sequence>MQGGAQGGDMQARQADPSKTVAQVRDEGLGEGDKPDYFSTKATIVYLKPDNLAYPACPNEGCNKKVIEENGQWRCEKCDTVFGEPSYRYIFTVAVGDHTGQMWVQCFNEIGEQIFGRPAREMVALQMADENQFQKVVRDSMFQTYNFRCRARAEVFNDVRRMRYTANRLSSIDYVKEAANLSGLIDAYSN</sequence>
<name>A0ACC1HSS8_9FUNG</name>
<keyword evidence="2" id="KW-1185">Reference proteome</keyword>
<dbReference type="Proteomes" id="UP001145114">
    <property type="component" value="Unassembled WGS sequence"/>
</dbReference>
<evidence type="ECO:0000313" key="2">
    <source>
        <dbReference type="Proteomes" id="UP001145114"/>
    </source>
</evidence>
<gene>
    <name evidence="1" type="primary">RFA1_1</name>
    <name evidence="1" type="ORF">EV182_004653</name>
</gene>
<reference evidence="1" key="1">
    <citation type="submission" date="2022-06" db="EMBL/GenBank/DDBJ databases">
        <title>Phylogenomic reconstructions and comparative analyses of Kickxellomycotina fungi.</title>
        <authorList>
            <person name="Reynolds N.K."/>
            <person name="Stajich J.E."/>
            <person name="Barry K."/>
            <person name="Grigoriev I.V."/>
            <person name="Crous P."/>
            <person name="Smith M.E."/>
        </authorList>
    </citation>
    <scope>NUCLEOTIDE SEQUENCE</scope>
    <source>
        <strain evidence="1">RSA 2271</strain>
    </source>
</reference>
<accession>A0ACC1HSS8</accession>